<accession>A0ABP9H0L4</accession>
<dbReference type="InterPro" id="IPR002931">
    <property type="entry name" value="Transglutaminase-like"/>
</dbReference>
<name>A0ABP9H0L4_9ACTN</name>
<feature type="region of interest" description="Disordered" evidence="1">
    <location>
        <begin position="555"/>
        <end position="580"/>
    </location>
</feature>
<feature type="transmembrane region" description="Helical" evidence="2">
    <location>
        <begin position="195"/>
        <end position="214"/>
    </location>
</feature>
<feature type="transmembrane region" description="Helical" evidence="2">
    <location>
        <begin position="226"/>
        <end position="248"/>
    </location>
</feature>
<dbReference type="PANTHER" id="PTHR42736">
    <property type="entry name" value="PROTEIN-GLUTAMINE GAMMA-GLUTAMYLTRANSFERASE"/>
    <property type="match status" value="1"/>
</dbReference>
<dbReference type="Proteomes" id="UP001500466">
    <property type="component" value="Unassembled WGS sequence"/>
</dbReference>
<dbReference type="InterPro" id="IPR021878">
    <property type="entry name" value="TgpA_N"/>
</dbReference>
<sequence length="747" mass="77259">MSGLRPRGLGPAASVVPVASGRPEGFDPRRRLTALPTAFLPAAAAGAAFHRVYGPRSLLPLVVMAAAAPTVLSGLLSVRRDGTRAPLWRAALAGPVAWLPCAWGLLYRRESLTLGLVRRMGSDLLDAPHRVLTVITPLPAEGALLILPFTAVWLAAAAGAELALRTGTVLFPALPGVAVFGVAVVLGAGGPGTNVPAAAGFLVAVGLLVVLRAPRVHTSRPRARRAVPAAVPLIAAQALVAAVVAPVATGVDGRTPVSLRADAAARERAYVDGGNPLALVGSWLLDPARPLFKVRAAGLGDQDWRLAVLTDFDGSTWSPPGLLRPTGGRVPGGSAGTPEAGVRRVALDQRITVQQLGGVWLPSADRPVRVTGPVADRLVVDPDTGALADPAPIRDGDSYQVASRVPVFDARLVQYAPTAVDPAMTRLPDSPTRDLLRELGQQATRGSTFPYQQALRLAAWLREGRVFDVQAAPGHTYRSLEFFLTESKRGTSEQFAAAFAVMARSLGLPTRLVVGFHHGTATPDGWQVTGGDAVVWPEVEFAGVGWVPFQPTPGQRVTAAPAGPAAVPSGPEGAAAAPGAGAQRLLDDARIIDAPHPGSGVPGPSAGGGGRGGLRWWWGFVAVGVAGLVALGVWAGSRALRPWRVRRAERRGSPAAQVVAAWRRIGASLHGAGMAAPGTLTVEEVAEFWDGYVGESGDRSVADLAALVNAVGYAGLEPDEAAAAEAWRTAARVAEAVAAGERVRVPE</sequence>
<feature type="transmembrane region" description="Helical" evidence="2">
    <location>
        <begin position="32"/>
        <end position="52"/>
    </location>
</feature>
<keyword evidence="2" id="KW-1133">Transmembrane helix</keyword>
<keyword evidence="2" id="KW-0472">Membrane</keyword>
<organism evidence="4 5">
    <name type="scientific">Yinghuangia aomiensis</name>
    <dbReference type="NCBI Taxonomy" id="676205"/>
    <lineage>
        <taxon>Bacteria</taxon>
        <taxon>Bacillati</taxon>
        <taxon>Actinomycetota</taxon>
        <taxon>Actinomycetes</taxon>
        <taxon>Kitasatosporales</taxon>
        <taxon>Streptomycetaceae</taxon>
        <taxon>Yinghuangia</taxon>
    </lineage>
</organism>
<reference evidence="5" key="1">
    <citation type="journal article" date="2019" name="Int. J. Syst. Evol. Microbiol.">
        <title>The Global Catalogue of Microorganisms (GCM) 10K type strain sequencing project: providing services to taxonomists for standard genome sequencing and annotation.</title>
        <authorList>
            <consortium name="The Broad Institute Genomics Platform"/>
            <consortium name="The Broad Institute Genome Sequencing Center for Infectious Disease"/>
            <person name="Wu L."/>
            <person name="Ma J."/>
        </authorList>
    </citation>
    <scope>NUCLEOTIDE SEQUENCE [LARGE SCALE GENOMIC DNA]</scope>
    <source>
        <strain evidence="5">JCM 17986</strain>
    </source>
</reference>
<feature type="transmembrane region" description="Helical" evidence="2">
    <location>
        <begin position="616"/>
        <end position="637"/>
    </location>
</feature>
<evidence type="ECO:0000313" key="5">
    <source>
        <dbReference type="Proteomes" id="UP001500466"/>
    </source>
</evidence>
<feature type="transmembrane region" description="Helical" evidence="2">
    <location>
        <begin position="58"/>
        <end position="78"/>
    </location>
</feature>
<feature type="transmembrane region" description="Helical" evidence="2">
    <location>
        <begin position="169"/>
        <end position="189"/>
    </location>
</feature>
<keyword evidence="2" id="KW-0812">Transmembrane</keyword>
<keyword evidence="5" id="KW-1185">Reference proteome</keyword>
<dbReference type="Pfam" id="PF11992">
    <property type="entry name" value="TgpA_N"/>
    <property type="match status" value="1"/>
</dbReference>
<feature type="domain" description="Transglutaminase-like" evidence="3">
    <location>
        <begin position="484"/>
        <end position="553"/>
    </location>
</feature>
<dbReference type="EMBL" id="BAABHS010000006">
    <property type="protein sequence ID" value="GAA4958376.1"/>
    <property type="molecule type" value="Genomic_DNA"/>
</dbReference>
<evidence type="ECO:0000259" key="3">
    <source>
        <dbReference type="SMART" id="SM00460"/>
    </source>
</evidence>
<dbReference type="PANTHER" id="PTHR42736:SF1">
    <property type="entry name" value="PROTEIN-GLUTAMINE GAMMA-GLUTAMYLTRANSFERASE"/>
    <property type="match status" value="1"/>
</dbReference>
<dbReference type="InterPro" id="IPR052901">
    <property type="entry name" value="Bact_TGase-like"/>
</dbReference>
<dbReference type="SUPFAM" id="SSF54001">
    <property type="entry name" value="Cysteine proteinases"/>
    <property type="match status" value="1"/>
</dbReference>
<dbReference type="Gene3D" id="3.10.620.30">
    <property type="match status" value="1"/>
</dbReference>
<comment type="caution">
    <text evidence="4">The sequence shown here is derived from an EMBL/GenBank/DDBJ whole genome shotgun (WGS) entry which is preliminary data.</text>
</comment>
<feature type="compositionally biased region" description="Low complexity" evidence="1">
    <location>
        <begin position="559"/>
        <end position="580"/>
    </location>
</feature>
<proteinExistence type="predicted"/>
<feature type="transmembrane region" description="Helical" evidence="2">
    <location>
        <begin position="90"/>
        <end position="107"/>
    </location>
</feature>
<gene>
    <name evidence="4" type="ORF">GCM10023205_21250</name>
</gene>
<feature type="transmembrane region" description="Helical" evidence="2">
    <location>
        <begin position="142"/>
        <end position="162"/>
    </location>
</feature>
<dbReference type="InterPro" id="IPR038765">
    <property type="entry name" value="Papain-like_cys_pep_sf"/>
</dbReference>
<protein>
    <recommendedName>
        <fullName evidence="3">Transglutaminase-like domain-containing protein</fullName>
    </recommendedName>
</protein>
<evidence type="ECO:0000256" key="1">
    <source>
        <dbReference type="SAM" id="MobiDB-lite"/>
    </source>
</evidence>
<evidence type="ECO:0000256" key="2">
    <source>
        <dbReference type="SAM" id="Phobius"/>
    </source>
</evidence>
<evidence type="ECO:0000313" key="4">
    <source>
        <dbReference type="EMBL" id="GAA4958376.1"/>
    </source>
</evidence>
<dbReference type="Pfam" id="PF01841">
    <property type="entry name" value="Transglut_core"/>
    <property type="match status" value="1"/>
</dbReference>
<dbReference type="SMART" id="SM00460">
    <property type="entry name" value="TGc"/>
    <property type="match status" value="1"/>
</dbReference>